<proteinExistence type="predicted"/>
<organism evidence="2">
    <name type="scientific">Amphimedon queenslandica</name>
    <name type="common">Sponge</name>
    <dbReference type="NCBI Taxonomy" id="400682"/>
    <lineage>
        <taxon>Eukaryota</taxon>
        <taxon>Metazoa</taxon>
        <taxon>Porifera</taxon>
        <taxon>Demospongiae</taxon>
        <taxon>Heteroscleromorpha</taxon>
        <taxon>Haplosclerida</taxon>
        <taxon>Niphatidae</taxon>
        <taxon>Amphimedon</taxon>
    </lineage>
</organism>
<dbReference type="InParanoid" id="A0A1X7VT03"/>
<evidence type="ECO:0000256" key="1">
    <source>
        <dbReference type="SAM" id="MobiDB-lite"/>
    </source>
</evidence>
<dbReference type="Gene3D" id="3.40.1440.10">
    <property type="entry name" value="GIY-YIG endonuclease"/>
    <property type="match status" value="1"/>
</dbReference>
<evidence type="ECO:0008006" key="3">
    <source>
        <dbReference type="Google" id="ProtNLM"/>
    </source>
</evidence>
<protein>
    <recommendedName>
        <fullName evidence="3">GIY-YIG domain-containing protein</fullName>
    </recommendedName>
</protein>
<dbReference type="AlphaFoldDB" id="A0A1X7VT03"/>
<accession>A0A1X7VT03</accession>
<reference evidence="2" key="1">
    <citation type="submission" date="2017-05" db="UniProtKB">
        <authorList>
            <consortium name="EnsemblMetazoa"/>
        </authorList>
    </citation>
    <scope>IDENTIFICATION</scope>
</reference>
<sequence>MPAKSHKSCGKKTTDKKGSVYLITSKKGAHILGKTTGPLNHRLNQYRHAIKTGQGEGQKIIKYYRKPGNDFGKAKVKVLFQSSNPKKLEKEKAKYMPKYKKNGLNTKK</sequence>
<dbReference type="InterPro" id="IPR035901">
    <property type="entry name" value="GIY-YIG_endonuc_sf"/>
</dbReference>
<feature type="compositionally biased region" description="Basic residues" evidence="1">
    <location>
        <begin position="95"/>
        <end position="108"/>
    </location>
</feature>
<feature type="region of interest" description="Disordered" evidence="1">
    <location>
        <begin position="89"/>
        <end position="108"/>
    </location>
</feature>
<evidence type="ECO:0000313" key="2">
    <source>
        <dbReference type="EnsemblMetazoa" id="Aqu2.1.43501_001"/>
    </source>
</evidence>
<dbReference type="EnsemblMetazoa" id="Aqu2.1.43501_001">
    <property type="protein sequence ID" value="Aqu2.1.43501_001"/>
    <property type="gene ID" value="Aqu2.1.43501"/>
</dbReference>
<name>A0A1X7VT03_AMPQE</name>